<name>A0A8H3IDY6_9LECA</name>
<feature type="transmembrane region" description="Helical" evidence="5">
    <location>
        <begin position="6"/>
        <end position="29"/>
    </location>
</feature>
<dbReference type="Gene3D" id="3.40.30.20">
    <property type="match status" value="1"/>
</dbReference>
<dbReference type="InterPro" id="IPR050641">
    <property type="entry name" value="RIFMO-like"/>
</dbReference>
<keyword evidence="5" id="KW-0472">Membrane</keyword>
<keyword evidence="4" id="KW-0560">Oxidoreductase</keyword>
<evidence type="ECO:0008006" key="10">
    <source>
        <dbReference type="Google" id="ProtNLM"/>
    </source>
</evidence>
<dbReference type="InterPro" id="IPR002938">
    <property type="entry name" value="FAD-bd"/>
</dbReference>
<accession>A0A8H3IDY6</accession>
<dbReference type="AlphaFoldDB" id="A0A8H3IDY6"/>
<evidence type="ECO:0000313" key="9">
    <source>
        <dbReference type="Proteomes" id="UP000664521"/>
    </source>
</evidence>
<protein>
    <recommendedName>
        <fullName evidence="10">Phenol 2-monooxygenase</fullName>
    </recommendedName>
</protein>
<evidence type="ECO:0000256" key="2">
    <source>
        <dbReference type="ARBA" id="ARBA00022630"/>
    </source>
</evidence>
<dbReference type="PANTHER" id="PTHR43004:SF7">
    <property type="entry name" value="P-HYDROXYBENZOATE-M-HYDROXYLASE"/>
    <property type="match status" value="1"/>
</dbReference>
<dbReference type="Pfam" id="PF01494">
    <property type="entry name" value="FAD_binding_3"/>
    <property type="match status" value="1"/>
</dbReference>
<organism evidence="8 9">
    <name type="scientific">Heterodermia speciosa</name>
    <dbReference type="NCBI Taxonomy" id="116794"/>
    <lineage>
        <taxon>Eukaryota</taxon>
        <taxon>Fungi</taxon>
        <taxon>Dikarya</taxon>
        <taxon>Ascomycota</taxon>
        <taxon>Pezizomycotina</taxon>
        <taxon>Lecanoromycetes</taxon>
        <taxon>OSLEUM clade</taxon>
        <taxon>Lecanoromycetidae</taxon>
        <taxon>Caliciales</taxon>
        <taxon>Physciaceae</taxon>
        <taxon>Heterodermia</taxon>
    </lineage>
</organism>
<proteinExistence type="inferred from homology"/>
<evidence type="ECO:0000313" key="8">
    <source>
        <dbReference type="EMBL" id="CAF9917275.1"/>
    </source>
</evidence>
<dbReference type="Pfam" id="PF07976">
    <property type="entry name" value="Phe_hydrox_dim"/>
    <property type="match status" value="1"/>
</dbReference>
<dbReference type="Gene3D" id="3.50.50.60">
    <property type="entry name" value="FAD/NAD(P)-binding domain"/>
    <property type="match status" value="1"/>
</dbReference>
<dbReference type="InterPro" id="IPR012941">
    <property type="entry name" value="Phe_hydrox_C_dim_dom"/>
</dbReference>
<feature type="domain" description="FAD-binding" evidence="6">
    <location>
        <begin position="8"/>
        <end position="366"/>
    </location>
</feature>
<keyword evidence="5" id="KW-1133">Transmembrane helix</keyword>
<gene>
    <name evidence="8" type="ORF">HETSPECPRED_003197</name>
</gene>
<feature type="domain" description="Phenol hydroxylase-like C-terminal dimerisation" evidence="7">
    <location>
        <begin position="415"/>
        <end position="622"/>
    </location>
</feature>
<reference evidence="8" key="1">
    <citation type="submission" date="2021-03" db="EMBL/GenBank/DDBJ databases">
        <authorList>
            <person name="Tagirdzhanova G."/>
        </authorList>
    </citation>
    <scope>NUCLEOTIDE SEQUENCE</scope>
</reference>
<dbReference type="InterPro" id="IPR038220">
    <property type="entry name" value="PHOX_C_sf"/>
</dbReference>
<evidence type="ECO:0000256" key="1">
    <source>
        <dbReference type="ARBA" id="ARBA00007801"/>
    </source>
</evidence>
<dbReference type="Gene3D" id="3.30.9.10">
    <property type="entry name" value="D-Amino Acid Oxidase, subunit A, domain 2"/>
    <property type="match status" value="1"/>
</dbReference>
<sequence>MSSPHTYVDIVIVGAGPVGLLLAVCLARWGYRIKLVDNREVPTITGRADGVQPRSLHLLRNMDLKRAIMANAPAKSYEVAFWDPQPAGKGIHRTGNWASCPSFIDARYPFTTTLHQGLIERVFIDDLNKHQVYVQRPWTITGFRNDGQDPKYPVVINLKHVNSSESETMRAKYLFSGEGARSFVREQLNISIHHKDPIAHIWGVMDGVIRTDFPDIKLKCTIHSDNGSVMVIPRENNMVRLYIQIASSTDKDWNPHKQATEKEVQESAKRIMKPYYIEWEHVEWYSVYPIGQGIAEKYTLDHRIFLGGDCCHTHSPKAGQGMNTAFHDALNLAWKIHHVEGGFAKRSLLATYESERKRIAEELLEFDAKYAALFSQRKPTASDVDVASDDHEGASKNEFVEIFKATTEFTTGYGIAYGANELNWTAEHPAQSTLFNPRGSRLRTGRIMPTANVTRVADANKVQLEQEIPLNGSFRIFLFAGIPSLTKRAVSDFAANLETRNSFYSVFQREDVASVSYHERHNPHSHFFSICTIFALPRDEVEIAGLLPAILARYKDHVYADDVWDERVPDAKASAHAKMGLDHEHGGVLVVRPDGHVGCVVGLVEGSGTVDALNGYFGAFAARPVGGKEARARL</sequence>
<keyword evidence="5" id="KW-0812">Transmembrane</keyword>
<dbReference type="InterPro" id="IPR036249">
    <property type="entry name" value="Thioredoxin-like_sf"/>
</dbReference>
<dbReference type="PANTHER" id="PTHR43004">
    <property type="entry name" value="TRK SYSTEM POTASSIUM UPTAKE PROTEIN"/>
    <property type="match status" value="1"/>
</dbReference>
<keyword evidence="9" id="KW-1185">Reference proteome</keyword>
<evidence type="ECO:0000256" key="4">
    <source>
        <dbReference type="ARBA" id="ARBA00023002"/>
    </source>
</evidence>
<dbReference type="InterPro" id="IPR036188">
    <property type="entry name" value="FAD/NAD-bd_sf"/>
</dbReference>
<dbReference type="Proteomes" id="UP000664521">
    <property type="component" value="Unassembled WGS sequence"/>
</dbReference>
<dbReference type="OrthoDB" id="1716816at2759"/>
<evidence type="ECO:0000259" key="7">
    <source>
        <dbReference type="Pfam" id="PF07976"/>
    </source>
</evidence>
<dbReference type="SUPFAM" id="SSF52833">
    <property type="entry name" value="Thioredoxin-like"/>
    <property type="match status" value="1"/>
</dbReference>
<dbReference type="GO" id="GO:0016709">
    <property type="term" value="F:oxidoreductase activity, acting on paired donors, with incorporation or reduction of molecular oxygen, NAD(P)H as one donor, and incorporation of one atom of oxygen"/>
    <property type="evidence" value="ECO:0007669"/>
    <property type="project" value="UniProtKB-ARBA"/>
</dbReference>
<keyword evidence="2" id="KW-0285">Flavoprotein</keyword>
<dbReference type="SUPFAM" id="SSF54373">
    <property type="entry name" value="FAD-linked reductases, C-terminal domain"/>
    <property type="match status" value="1"/>
</dbReference>
<dbReference type="CDD" id="cd02979">
    <property type="entry name" value="PHOX_C"/>
    <property type="match status" value="1"/>
</dbReference>
<comment type="caution">
    <text evidence="8">The sequence shown here is derived from an EMBL/GenBank/DDBJ whole genome shotgun (WGS) entry which is preliminary data.</text>
</comment>
<keyword evidence="3" id="KW-0274">FAD</keyword>
<evidence type="ECO:0000259" key="6">
    <source>
        <dbReference type="Pfam" id="PF01494"/>
    </source>
</evidence>
<dbReference type="PRINTS" id="PR00420">
    <property type="entry name" value="RNGMNOXGNASE"/>
</dbReference>
<dbReference type="GO" id="GO:0071949">
    <property type="term" value="F:FAD binding"/>
    <property type="evidence" value="ECO:0007669"/>
    <property type="project" value="InterPro"/>
</dbReference>
<dbReference type="EMBL" id="CAJPDS010000019">
    <property type="protein sequence ID" value="CAF9917275.1"/>
    <property type="molecule type" value="Genomic_DNA"/>
</dbReference>
<evidence type="ECO:0000256" key="3">
    <source>
        <dbReference type="ARBA" id="ARBA00022827"/>
    </source>
</evidence>
<dbReference type="SUPFAM" id="SSF51905">
    <property type="entry name" value="FAD/NAD(P)-binding domain"/>
    <property type="match status" value="1"/>
</dbReference>
<evidence type="ECO:0000256" key="5">
    <source>
        <dbReference type="SAM" id="Phobius"/>
    </source>
</evidence>
<comment type="similarity">
    <text evidence="1">Belongs to the PheA/TfdB FAD monooxygenase family.</text>
</comment>